<accession>A0A814Z6V0</accession>
<dbReference type="Gene3D" id="2.60.120.200">
    <property type="match status" value="2"/>
</dbReference>
<evidence type="ECO:0000313" key="7">
    <source>
        <dbReference type="Proteomes" id="UP000663829"/>
    </source>
</evidence>
<dbReference type="InterPro" id="IPR013320">
    <property type="entry name" value="ConA-like_dom_sf"/>
</dbReference>
<feature type="transmembrane region" description="Helical" evidence="3">
    <location>
        <begin position="52"/>
        <end position="76"/>
    </location>
</feature>
<comment type="caution">
    <text evidence="5">The sequence shown here is derived from an EMBL/GenBank/DDBJ whole genome shotgun (WGS) entry which is preliminary data.</text>
</comment>
<feature type="domain" description="LamG-like jellyroll fold" evidence="4">
    <location>
        <begin position="146"/>
        <end position="278"/>
    </location>
</feature>
<dbReference type="AlphaFoldDB" id="A0A814Z6V0"/>
<keyword evidence="7" id="KW-1185">Reference proteome</keyword>
<evidence type="ECO:0000256" key="3">
    <source>
        <dbReference type="SAM" id="Phobius"/>
    </source>
</evidence>
<evidence type="ECO:0000256" key="1">
    <source>
        <dbReference type="ARBA" id="ARBA00022729"/>
    </source>
</evidence>
<dbReference type="EMBL" id="CAJNOQ010010002">
    <property type="protein sequence ID" value="CAF1239945.1"/>
    <property type="molecule type" value="Genomic_DNA"/>
</dbReference>
<evidence type="ECO:0000313" key="6">
    <source>
        <dbReference type="EMBL" id="CAF4002141.1"/>
    </source>
</evidence>
<organism evidence="5 7">
    <name type="scientific">Didymodactylos carnosus</name>
    <dbReference type="NCBI Taxonomy" id="1234261"/>
    <lineage>
        <taxon>Eukaryota</taxon>
        <taxon>Metazoa</taxon>
        <taxon>Spiralia</taxon>
        <taxon>Gnathifera</taxon>
        <taxon>Rotifera</taxon>
        <taxon>Eurotatoria</taxon>
        <taxon>Bdelloidea</taxon>
        <taxon>Philodinida</taxon>
        <taxon>Philodinidae</taxon>
        <taxon>Didymodactylos</taxon>
    </lineage>
</organism>
<feature type="non-terminal residue" evidence="5">
    <location>
        <position position="1"/>
    </location>
</feature>
<dbReference type="SUPFAM" id="SSF49899">
    <property type="entry name" value="Concanavalin A-like lectins/glucanases"/>
    <property type="match status" value="2"/>
</dbReference>
<keyword evidence="3" id="KW-0472">Membrane</keyword>
<sequence>IHSFPDPNHIQYNARVQRVNLNTNRLTQVKAKTKPYNPEAGLDWWKTTKCKIVTFCIFGALLVLTGILVPTLLGLFSKTPATTPIIQIFWPFDGNTNDFYGTYNGTTVNSPTYFSAGITGYGSAINLVAASSQSIVVSTYLNLASTSFTVETWLYPTTTPSGDNAIFGQCACTTCTDQCMYLVLRSGVLYMGFYGDNLAGVTSISANKWWHVAFVFDNSASTQTIYVNGVQDATRTSNSYKGTSGGLTLGTSAILTPNNYFNGYFDQMAFISKARNASELLDAATLTVYYTFDTLTSGNYSFDSGPNLINGTGVGVTSASSGRVNQALQFSTSGAYFQVGGLILLATVNNPYSVSVWVKPTSLAGGSIIQWSSANTGSGWCIG</sequence>
<dbReference type="SMART" id="SM00560">
    <property type="entry name" value="LamGL"/>
    <property type="match status" value="1"/>
</dbReference>
<dbReference type="EMBL" id="CAJOBC010010077">
    <property type="protein sequence ID" value="CAF4002141.1"/>
    <property type="molecule type" value="Genomic_DNA"/>
</dbReference>
<keyword evidence="2" id="KW-1015">Disulfide bond</keyword>
<proteinExistence type="predicted"/>
<reference evidence="5" key="1">
    <citation type="submission" date="2021-02" db="EMBL/GenBank/DDBJ databases">
        <authorList>
            <person name="Nowell W R."/>
        </authorList>
    </citation>
    <scope>NUCLEOTIDE SEQUENCE</scope>
</reference>
<keyword evidence="3" id="KW-0812">Transmembrane</keyword>
<dbReference type="Proteomes" id="UP000681722">
    <property type="component" value="Unassembled WGS sequence"/>
</dbReference>
<dbReference type="InterPro" id="IPR006558">
    <property type="entry name" value="LamG-like"/>
</dbReference>
<evidence type="ECO:0000259" key="4">
    <source>
        <dbReference type="SMART" id="SM00560"/>
    </source>
</evidence>
<keyword evidence="3" id="KW-1133">Transmembrane helix</keyword>
<dbReference type="Pfam" id="PF13385">
    <property type="entry name" value="Laminin_G_3"/>
    <property type="match status" value="1"/>
</dbReference>
<gene>
    <name evidence="5" type="ORF">GPM918_LOCUS25607</name>
    <name evidence="6" type="ORF">SRO942_LOCUS25615</name>
</gene>
<dbReference type="Proteomes" id="UP000663829">
    <property type="component" value="Unassembled WGS sequence"/>
</dbReference>
<dbReference type="OrthoDB" id="10063074at2759"/>
<name>A0A814Z6V0_9BILA</name>
<evidence type="ECO:0000313" key="5">
    <source>
        <dbReference type="EMBL" id="CAF1239945.1"/>
    </source>
</evidence>
<keyword evidence="1" id="KW-0732">Signal</keyword>
<evidence type="ECO:0000256" key="2">
    <source>
        <dbReference type="ARBA" id="ARBA00023157"/>
    </source>
</evidence>
<protein>
    <recommendedName>
        <fullName evidence="4">LamG-like jellyroll fold domain-containing protein</fullName>
    </recommendedName>
</protein>